<name>A0A179IVL9_CORDF</name>
<proteinExistence type="predicted"/>
<dbReference type="Gene3D" id="3.40.50.1000">
    <property type="entry name" value="HAD superfamily/HAD-like"/>
    <property type="match status" value="1"/>
</dbReference>
<evidence type="ECO:0000313" key="1">
    <source>
        <dbReference type="EMBL" id="OAR05881.1"/>
    </source>
</evidence>
<keyword evidence="2" id="KW-1185">Reference proteome</keyword>
<dbReference type="OMA" id="WWRQLIA"/>
<dbReference type="InterPro" id="IPR036412">
    <property type="entry name" value="HAD-like_sf"/>
</dbReference>
<dbReference type="Gene3D" id="1.10.150.720">
    <property type="entry name" value="Haloacid dehalogenase-like hydrolase"/>
    <property type="match status" value="1"/>
</dbReference>
<gene>
    <name evidence="1" type="ORF">LLEC1_05664</name>
</gene>
<dbReference type="Pfam" id="PF00702">
    <property type="entry name" value="Hydrolase"/>
    <property type="match status" value="1"/>
</dbReference>
<sequence length="304" mass="33585">MAKRNLLLCFDAFGTLFTPKGSVAQQYAHVARQCGIADFSDQELETHLMAAIRQERKLNPNYGRPTGLGATRWWTNVIHRTFAPLIRENQPLPSALVPALLHRFASDEGYEAQPDLVPALRALRRPQSRHRFDKVVIGVVTNSDDRVPSILSSLGLKVSPLRYGSEEAASPRPGDACDVDFHCMSYDVGHEKPNVQIFHAADSMLARILTAREGKEPTPEQTHSWCKVYVGDEHAKDVVGATNAGWHPILLDTDSQASQVAKLEDCPDQSLAGVFRLHPVVRVPSIRALASWLSRPDCPSTPDS</sequence>
<dbReference type="PANTHER" id="PTHR46191:SF2">
    <property type="entry name" value="HALOACID DEHALOGENASE-LIKE HYDROLASE DOMAIN-CONTAINING PROTEIN 3"/>
    <property type="match status" value="1"/>
</dbReference>
<accession>A0A179IVL9</accession>
<dbReference type="EMBL" id="LUKN01000052">
    <property type="protein sequence ID" value="OAR05881.1"/>
    <property type="molecule type" value="Genomic_DNA"/>
</dbReference>
<evidence type="ECO:0008006" key="3">
    <source>
        <dbReference type="Google" id="ProtNLM"/>
    </source>
</evidence>
<dbReference type="Proteomes" id="UP000243081">
    <property type="component" value="Unassembled WGS sequence"/>
</dbReference>
<dbReference type="InterPro" id="IPR044924">
    <property type="entry name" value="HAD-SF_hydro_IA_REG-2-like_cap"/>
</dbReference>
<dbReference type="SUPFAM" id="SSF56784">
    <property type="entry name" value="HAD-like"/>
    <property type="match status" value="1"/>
</dbReference>
<dbReference type="PANTHER" id="PTHR46191">
    <property type="match status" value="1"/>
</dbReference>
<dbReference type="InterPro" id="IPR051828">
    <property type="entry name" value="HAD-like_hydrolase_domain"/>
</dbReference>
<organism evidence="1 2">
    <name type="scientific">Cordyceps confragosa</name>
    <name type="common">Lecanicillium lecanii</name>
    <dbReference type="NCBI Taxonomy" id="2714763"/>
    <lineage>
        <taxon>Eukaryota</taxon>
        <taxon>Fungi</taxon>
        <taxon>Dikarya</taxon>
        <taxon>Ascomycota</taxon>
        <taxon>Pezizomycotina</taxon>
        <taxon>Sordariomycetes</taxon>
        <taxon>Hypocreomycetidae</taxon>
        <taxon>Hypocreales</taxon>
        <taxon>Cordycipitaceae</taxon>
        <taxon>Akanthomyces</taxon>
    </lineage>
</organism>
<dbReference type="GO" id="GO:0005634">
    <property type="term" value="C:nucleus"/>
    <property type="evidence" value="ECO:0007669"/>
    <property type="project" value="TreeGrafter"/>
</dbReference>
<dbReference type="AlphaFoldDB" id="A0A179IVL9"/>
<comment type="caution">
    <text evidence="1">The sequence shown here is derived from an EMBL/GenBank/DDBJ whole genome shotgun (WGS) entry which is preliminary data.</text>
</comment>
<reference evidence="1 2" key="1">
    <citation type="submission" date="2016-03" db="EMBL/GenBank/DDBJ databases">
        <title>Fine-scale spatial genetic structure of a fungal parasite of coffee scale insects.</title>
        <authorList>
            <person name="Jackson D."/>
            <person name="Zemenick K.A."/>
            <person name="Malloure B."/>
            <person name="Quandt C.A."/>
            <person name="James T.Y."/>
        </authorList>
    </citation>
    <scope>NUCLEOTIDE SEQUENCE [LARGE SCALE GENOMIC DNA]</scope>
    <source>
        <strain evidence="1 2">UM487</strain>
    </source>
</reference>
<dbReference type="OrthoDB" id="444127at2759"/>
<protein>
    <recommendedName>
        <fullName evidence="3">Haloacid dehalogenase</fullName>
    </recommendedName>
</protein>
<evidence type="ECO:0000313" key="2">
    <source>
        <dbReference type="Proteomes" id="UP000243081"/>
    </source>
</evidence>
<dbReference type="InterPro" id="IPR023214">
    <property type="entry name" value="HAD_sf"/>
</dbReference>